<dbReference type="EMBL" id="FBVY01000004">
    <property type="protein sequence ID" value="CUW87850.1"/>
    <property type="molecule type" value="Genomic_DNA"/>
</dbReference>
<comment type="caution">
    <text evidence="1">The sequence shown here is derived from an EMBL/GenBank/DDBJ whole genome shotgun (WGS) entry which is preliminary data.</text>
</comment>
<proteinExistence type="predicted"/>
<evidence type="ECO:0000313" key="1">
    <source>
        <dbReference type="EMBL" id="CUW87850.1"/>
    </source>
</evidence>
<accession>A0A9W5AZJ5</accession>
<protein>
    <submittedName>
        <fullName evidence="1">Uncharacterized protein</fullName>
    </submittedName>
</protein>
<dbReference type="Proteomes" id="UP000191933">
    <property type="component" value="Unassembled WGS sequence"/>
</dbReference>
<organism evidence="1 2">
    <name type="scientific">Agrobacterium genomosp. 2 str. CFBP 5494</name>
    <dbReference type="NCBI Taxonomy" id="1183436"/>
    <lineage>
        <taxon>Bacteria</taxon>
        <taxon>Pseudomonadati</taxon>
        <taxon>Pseudomonadota</taxon>
        <taxon>Alphaproteobacteria</taxon>
        <taxon>Hyphomicrobiales</taxon>
        <taxon>Rhizobiaceae</taxon>
        <taxon>Rhizobium/Agrobacterium group</taxon>
        <taxon>Agrobacterium</taxon>
        <taxon>Agrobacterium tumefaciens complex</taxon>
    </lineage>
</organism>
<dbReference type="AlphaFoldDB" id="A0A9W5AZJ5"/>
<evidence type="ECO:0000313" key="2">
    <source>
        <dbReference type="Proteomes" id="UP000191933"/>
    </source>
</evidence>
<keyword evidence="2" id="KW-1185">Reference proteome</keyword>
<name>A0A9W5AZJ5_9HYPH</name>
<gene>
    <name evidence="1" type="ORF">AGR2A_Cc120184</name>
</gene>
<reference evidence="1 2" key="1">
    <citation type="submission" date="2016-01" db="EMBL/GenBank/DDBJ databases">
        <authorList>
            <person name="Regsiter A."/>
            <person name="william w."/>
        </authorList>
    </citation>
    <scope>NUCLEOTIDE SEQUENCE [LARGE SCALE GENOMIC DNA]</scope>
    <source>
        <strain evidence="1 2">CFBP 5494</strain>
    </source>
</reference>
<sequence>MVKQPLVGAQCITIGHAGEIVAHMPGFCGHAHAGNAVYPVVALHFRRRFHISVEKIGDDLRRAGADAHDVRVPVDMGKQQLLDLPVSLGHLGRKGGDGKIGGPDVGSPLRLQPGKILLRHADHILNHVRDLAAHDLIGETFLVEHGIFRPHLRHQAAEEWHLLQHLEGEITGAQTVIDIVGIVSDVIGNRRHLRLKAGIAADLEILQLAIFEDGQRNRPLDPLTLRVHQRAVMLDETFQRFPGQVDAVIFGITALQLGDDTQRLCIVVKPAIGQQHRIERVFAGMAERRVAEIMHQRHAFSQILVQLQRAGQSACDLRHLNGVGKPRAVMVSVGADEDLRLVLQATKGCRVDDAVTVTLELGTRQASFFRKKTPARRPWIRGENRPLATSETQCALVYDHASTC</sequence>